<evidence type="ECO:0000313" key="1">
    <source>
        <dbReference type="EMBL" id="CAG8746330.1"/>
    </source>
</evidence>
<sequence length="635" mass="72080">TLGPYLSATAQLHQKVNIKQIVIALIDRLAAYATREADSEPPEVVKQQEEEAARRLAEKLRKQKISGYSDEKDYDDDLPEEEPQEELDNDDLSSIKIKSGEEPTVKKFRGIPEDVKLFEVFWGQIVELARHDLSIQDITALLVSLVNLSLSCYPDKIEYVDQVIEFAKQKVLDFHDSPDLHSPAATSNLLNLLLAPINNYSTVLTLLALPNYSALLSVQPFQTRRSVAHAIVSSILKNETIIETPHEVNCILDLCSVLTRDQKDATLSSPFSGLTGGRNTRSSGIPPTMDPEEFAEEQGWLARIIHLFKSDDPDNQYMLLTTARKQFTEGGERIRYTFPPLVASAVKLARRYLQMQQRDDGWEKKTNTLFRFVHQVITALYNKVECSELCLRLFLLAGQSADECGFEEICYEFFVQAFTIYEESISESRIQFQAITLIIGTLQTTSVFGPENYDTLITKCALHGSKLLKKPDQCRAVYLSSHLWWATEVEGRNNRPTEELYRDGKRVLECLQKALKIADSCMDSVTNVELFVEILNRYIYYFERKNEAVTVKYLDGLIDLINTNLTNMDSSDQHPPTSASSALIEPEGNLSEFVVRHFKSTLHHLNMRKETVLAAKGQGDIFQQRYDEINTNVSL</sequence>
<dbReference type="Proteomes" id="UP000789920">
    <property type="component" value="Unassembled WGS sequence"/>
</dbReference>
<name>A0ACA9QD65_9GLOM</name>
<reference evidence="1" key="1">
    <citation type="submission" date="2021-06" db="EMBL/GenBank/DDBJ databases">
        <authorList>
            <person name="Kallberg Y."/>
            <person name="Tangrot J."/>
            <person name="Rosling A."/>
        </authorList>
    </citation>
    <scope>NUCLEOTIDE SEQUENCE</scope>
    <source>
        <strain evidence="1">MA461A</strain>
    </source>
</reference>
<keyword evidence="2" id="KW-1185">Reference proteome</keyword>
<protein>
    <submittedName>
        <fullName evidence="1">27330_t:CDS:1</fullName>
    </submittedName>
</protein>
<accession>A0ACA9QD65</accession>
<feature type="non-terminal residue" evidence="1">
    <location>
        <position position="1"/>
    </location>
</feature>
<proteinExistence type="predicted"/>
<organism evidence="1 2">
    <name type="scientific">Racocetra persica</name>
    <dbReference type="NCBI Taxonomy" id="160502"/>
    <lineage>
        <taxon>Eukaryota</taxon>
        <taxon>Fungi</taxon>
        <taxon>Fungi incertae sedis</taxon>
        <taxon>Mucoromycota</taxon>
        <taxon>Glomeromycotina</taxon>
        <taxon>Glomeromycetes</taxon>
        <taxon>Diversisporales</taxon>
        <taxon>Gigasporaceae</taxon>
        <taxon>Racocetra</taxon>
    </lineage>
</organism>
<evidence type="ECO:0000313" key="2">
    <source>
        <dbReference type="Proteomes" id="UP000789920"/>
    </source>
</evidence>
<gene>
    <name evidence="1" type="ORF">RPERSI_LOCUS13700</name>
</gene>
<comment type="caution">
    <text evidence="1">The sequence shown here is derived from an EMBL/GenBank/DDBJ whole genome shotgun (WGS) entry which is preliminary data.</text>
</comment>
<dbReference type="EMBL" id="CAJVQC010030689">
    <property type="protein sequence ID" value="CAG8746330.1"/>
    <property type="molecule type" value="Genomic_DNA"/>
</dbReference>